<accession>B1YA91</accession>
<proteinExistence type="predicted"/>
<name>B1YA91_PYRNV</name>
<dbReference type="OrthoDB" id="383123at2157"/>
<dbReference type="Proteomes" id="UP000001694">
    <property type="component" value="Chromosome"/>
</dbReference>
<evidence type="ECO:0000313" key="2">
    <source>
        <dbReference type="Proteomes" id="UP000001694"/>
    </source>
</evidence>
<reference evidence="1" key="1">
    <citation type="submission" date="2008-03" db="EMBL/GenBank/DDBJ databases">
        <title>Complete sequence of Thermoproteus neutrophilus V24Sta.</title>
        <authorList>
            <consortium name="US DOE Joint Genome Institute"/>
            <person name="Copeland A."/>
            <person name="Lucas S."/>
            <person name="Lapidus A."/>
            <person name="Glavina del Rio T."/>
            <person name="Dalin E."/>
            <person name="Tice H."/>
            <person name="Bruce D."/>
            <person name="Goodwin L."/>
            <person name="Pitluck S."/>
            <person name="Sims D."/>
            <person name="Brettin T."/>
            <person name="Detter J.C."/>
            <person name="Han C."/>
            <person name="Kuske C.R."/>
            <person name="Schmutz J."/>
            <person name="Larimer F."/>
            <person name="Land M."/>
            <person name="Hauser L."/>
            <person name="Kyrpides N."/>
            <person name="Mikhailova N."/>
            <person name="Biddle J.F."/>
            <person name="Zhang Z."/>
            <person name="Fitz-Gibbon S.T."/>
            <person name="Lowe T.M."/>
            <person name="Saltikov C."/>
            <person name="House C.H."/>
            <person name="Richardson P."/>
        </authorList>
    </citation>
    <scope>NUCLEOTIDE SEQUENCE [LARGE SCALE GENOMIC DNA]</scope>
    <source>
        <strain evidence="1">V24Sta</strain>
    </source>
</reference>
<dbReference type="HOGENOM" id="CLU_2021596_0_0_2"/>
<organism evidence="1 2">
    <name type="scientific">Pyrobaculum neutrophilum (strain DSM 2338 / JCM 9278 / NBRC 100436 / V24Sta)</name>
    <name type="common">Thermoproteus neutrophilus</name>
    <dbReference type="NCBI Taxonomy" id="444157"/>
    <lineage>
        <taxon>Archaea</taxon>
        <taxon>Thermoproteota</taxon>
        <taxon>Thermoprotei</taxon>
        <taxon>Thermoproteales</taxon>
        <taxon>Thermoproteaceae</taxon>
        <taxon>Pyrobaculum</taxon>
    </lineage>
</organism>
<dbReference type="AlphaFoldDB" id="B1YA91"/>
<keyword evidence="2" id="KW-1185">Reference proteome</keyword>
<dbReference type="GeneID" id="6164531"/>
<sequence>MKIKMKCPVCGRQIYIEAPPVDGLREFVVLHGDHAAKIYIDEHHFVRRAWPAPLLKAEEEEAPRQAYGVFVGRGRAVVVGPGGEKLAELPTGELGAAVTLAEKLEMN</sequence>
<dbReference type="STRING" id="444157.Tneu_0107"/>
<dbReference type="KEGG" id="tne:Tneu_0107"/>
<protein>
    <submittedName>
        <fullName evidence="1">Uncharacterized protein</fullName>
    </submittedName>
</protein>
<dbReference type="EMBL" id="CP001014">
    <property type="protein sequence ID" value="ACB39065.1"/>
    <property type="molecule type" value="Genomic_DNA"/>
</dbReference>
<dbReference type="RefSeq" id="WP_012349486.1">
    <property type="nucleotide sequence ID" value="NC_010525.1"/>
</dbReference>
<dbReference type="eggNOG" id="arCOG07060">
    <property type="taxonomic scope" value="Archaea"/>
</dbReference>
<evidence type="ECO:0000313" key="1">
    <source>
        <dbReference type="EMBL" id="ACB39065.1"/>
    </source>
</evidence>
<gene>
    <name evidence="1" type="ordered locus">Tneu_0107</name>
</gene>